<dbReference type="InterPro" id="IPR054765">
    <property type="entry name" value="SLBB_dom"/>
</dbReference>
<dbReference type="InterPro" id="IPR003715">
    <property type="entry name" value="Poly_export_N"/>
</dbReference>
<comment type="caution">
    <text evidence="18">The sequence shown here is derived from an EMBL/GenBank/DDBJ whole genome shotgun (WGS) entry which is preliminary data.</text>
</comment>
<dbReference type="Gene3D" id="3.30.1950.10">
    <property type="entry name" value="wza like domain"/>
    <property type="match status" value="1"/>
</dbReference>
<evidence type="ECO:0000256" key="12">
    <source>
        <dbReference type="ARBA" id="ARBA00023139"/>
    </source>
</evidence>
<evidence type="ECO:0000256" key="10">
    <source>
        <dbReference type="ARBA" id="ARBA00023114"/>
    </source>
</evidence>
<keyword evidence="8" id="KW-0625">Polysaccharide transport</keyword>
<keyword evidence="10" id="KW-0626">Porin</keyword>
<evidence type="ECO:0000256" key="15">
    <source>
        <dbReference type="SAM" id="SignalP"/>
    </source>
</evidence>
<evidence type="ECO:0000256" key="2">
    <source>
        <dbReference type="ARBA" id="ARBA00009450"/>
    </source>
</evidence>
<reference evidence="18" key="1">
    <citation type="submission" date="2022-05" db="EMBL/GenBank/DDBJ databases">
        <authorList>
            <person name="Jo J.-H."/>
            <person name="Im W.-T."/>
        </authorList>
    </citation>
    <scope>NUCLEOTIDE SEQUENCE</scope>
    <source>
        <strain evidence="18">RG327</strain>
    </source>
</reference>
<feature type="chain" id="PRO_5045838463" evidence="15">
    <location>
        <begin position="23"/>
        <end position="237"/>
    </location>
</feature>
<feature type="domain" description="SLBB" evidence="17">
    <location>
        <begin position="134"/>
        <end position="212"/>
    </location>
</feature>
<evidence type="ECO:0000313" key="19">
    <source>
        <dbReference type="Proteomes" id="UP001165343"/>
    </source>
</evidence>
<sequence>MSKFVSPLRRFGLIWLGIAAFAATGCTDSRGGEIPYDVSNFGPPDKPVTNGPGANYRIAPMDTLTVRVFGMPDLTGEYQVDLLGTLSMPLIGDVAATDLTPAELDQVLTKKYGEKYLENPDVSVGVKESAGRIVTVDGAVKKGGAFPAPGPLTLMQAVALAGGADAETANMHRVAIFRTVNGQRQAAAFDLLSIQHGESPDPPVYSGDIVIVDGSRIKATQKKFFQTFPLFAIFRPF</sequence>
<dbReference type="PANTHER" id="PTHR33619:SF3">
    <property type="entry name" value="POLYSACCHARIDE EXPORT PROTEIN GFCE-RELATED"/>
    <property type="match status" value="1"/>
</dbReference>
<evidence type="ECO:0000259" key="16">
    <source>
        <dbReference type="Pfam" id="PF02563"/>
    </source>
</evidence>
<evidence type="ECO:0000256" key="5">
    <source>
        <dbReference type="ARBA" id="ARBA00022597"/>
    </source>
</evidence>
<protein>
    <submittedName>
        <fullName evidence="18">Polysaccharide export protein</fullName>
    </submittedName>
</protein>
<evidence type="ECO:0000256" key="9">
    <source>
        <dbReference type="ARBA" id="ARBA00023065"/>
    </source>
</evidence>
<dbReference type="Pfam" id="PF22461">
    <property type="entry name" value="SLBB_2"/>
    <property type="match status" value="1"/>
</dbReference>
<dbReference type="Gene3D" id="3.10.560.10">
    <property type="entry name" value="Outer membrane lipoprotein wza domain like"/>
    <property type="match status" value="1"/>
</dbReference>
<keyword evidence="4" id="KW-1134">Transmembrane beta strand</keyword>
<dbReference type="PANTHER" id="PTHR33619">
    <property type="entry name" value="POLYSACCHARIDE EXPORT PROTEIN GFCE-RELATED"/>
    <property type="match status" value="1"/>
</dbReference>
<comment type="subcellular location">
    <subcellularLocation>
        <location evidence="1">Cell outer membrane</location>
        <topology evidence="1">Multi-pass membrane protein</topology>
    </subcellularLocation>
</comment>
<keyword evidence="6" id="KW-0812">Transmembrane</keyword>
<dbReference type="InterPro" id="IPR049712">
    <property type="entry name" value="Poly_export"/>
</dbReference>
<accession>A0ABT0RCN8</accession>
<proteinExistence type="inferred from homology"/>
<gene>
    <name evidence="18" type="ORF">LZ519_01665</name>
</gene>
<dbReference type="EMBL" id="JAMGBC010000001">
    <property type="protein sequence ID" value="MCL6678029.1"/>
    <property type="molecule type" value="Genomic_DNA"/>
</dbReference>
<feature type="domain" description="Polysaccharide export protein N-terminal" evidence="16">
    <location>
        <begin position="53"/>
        <end position="126"/>
    </location>
</feature>
<evidence type="ECO:0000256" key="13">
    <source>
        <dbReference type="ARBA" id="ARBA00023237"/>
    </source>
</evidence>
<evidence type="ECO:0000256" key="6">
    <source>
        <dbReference type="ARBA" id="ARBA00022692"/>
    </source>
</evidence>
<keyword evidence="14" id="KW-0449">Lipoprotein</keyword>
<feature type="signal peptide" evidence="15">
    <location>
        <begin position="1"/>
        <end position="22"/>
    </location>
</feature>
<evidence type="ECO:0000256" key="14">
    <source>
        <dbReference type="ARBA" id="ARBA00023288"/>
    </source>
</evidence>
<evidence type="ECO:0000259" key="17">
    <source>
        <dbReference type="Pfam" id="PF22461"/>
    </source>
</evidence>
<organism evidence="18 19">
    <name type="scientific">Sphingomonas anseongensis</name>
    <dbReference type="NCBI Taxonomy" id="2908207"/>
    <lineage>
        <taxon>Bacteria</taxon>
        <taxon>Pseudomonadati</taxon>
        <taxon>Pseudomonadota</taxon>
        <taxon>Alphaproteobacteria</taxon>
        <taxon>Sphingomonadales</taxon>
        <taxon>Sphingomonadaceae</taxon>
        <taxon>Sphingomonas</taxon>
    </lineage>
</organism>
<evidence type="ECO:0000256" key="11">
    <source>
        <dbReference type="ARBA" id="ARBA00023136"/>
    </source>
</evidence>
<keyword evidence="9" id="KW-0406">Ion transport</keyword>
<evidence type="ECO:0000256" key="8">
    <source>
        <dbReference type="ARBA" id="ARBA00023047"/>
    </source>
</evidence>
<evidence type="ECO:0000256" key="4">
    <source>
        <dbReference type="ARBA" id="ARBA00022452"/>
    </source>
</evidence>
<evidence type="ECO:0000256" key="3">
    <source>
        <dbReference type="ARBA" id="ARBA00022448"/>
    </source>
</evidence>
<dbReference type="Proteomes" id="UP001165343">
    <property type="component" value="Unassembled WGS sequence"/>
</dbReference>
<evidence type="ECO:0000313" key="18">
    <source>
        <dbReference type="EMBL" id="MCL6678029.1"/>
    </source>
</evidence>
<keyword evidence="5" id="KW-0762">Sugar transport</keyword>
<dbReference type="RefSeq" id="WP_249867005.1">
    <property type="nucleotide sequence ID" value="NZ_JAMGBC010000001.1"/>
</dbReference>
<name>A0ABT0RCN8_9SPHN</name>
<dbReference type="PROSITE" id="PS51257">
    <property type="entry name" value="PROKAR_LIPOPROTEIN"/>
    <property type="match status" value="1"/>
</dbReference>
<keyword evidence="11" id="KW-0472">Membrane</keyword>
<comment type="similarity">
    <text evidence="2">Belongs to the BexD/CtrA/VexA family.</text>
</comment>
<evidence type="ECO:0000256" key="7">
    <source>
        <dbReference type="ARBA" id="ARBA00022729"/>
    </source>
</evidence>
<keyword evidence="19" id="KW-1185">Reference proteome</keyword>
<dbReference type="Pfam" id="PF02563">
    <property type="entry name" value="Poly_export"/>
    <property type="match status" value="1"/>
</dbReference>
<keyword evidence="7 15" id="KW-0732">Signal</keyword>
<keyword evidence="13" id="KW-0998">Cell outer membrane</keyword>
<evidence type="ECO:0000256" key="1">
    <source>
        <dbReference type="ARBA" id="ARBA00004571"/>
    </source>
</evidence>
<keyword evidence="3" id="KW-0813">Transport</keyword>
<keyword evidence="12" id="KW-0564">Palmitate</keyword>